<keyword evidence="2" id="KW-1185">Reference proteome</keyword>
<evidence type="ECO:0000313" key="1">
    <source>
        <dbReference type="EMBL" id="GAT58879.1"/>
    </source>
</evidence>
<protein>
    <submittedName>
        <fullName evidence="1">Uncharacterized protein</fullName>
    </submittedName>
</protein>
<evidence type="ECO:0000313" key="2">
    <source>
        <dbReference type="Proteomes" id="UP000815677"/>
    </source>
</evidence>
<dbReference type="Proteomes" id="UP000815677">
    <property type="component" value="Unassembled WGS sequence"/>
</dbReference>
<proteinExistence type="predicted"/>
<reference evidence="1" key="1">
    <citation type="submission" date="2014-09" db="EMBL/GenBank/DDBJ databases">
        <title>Genome sequence of the luminous mushroom Mycena chlorophos for searching fungal bioluminescence genes.</title>
        <authorList>
            <person name="Tanaka Y."/>
            <person name="Kasuga D."/>
            <person name="Oba Y."/>
            <person name="Hase S."/>
            <person name="Sato K."/>
            <person name="Oba Y."/>
            <person name="Sakakibara Y."/>
        </authorList>
    </citation>
    <scope>NUCLEOTIDE SEQUENCE</scope>
</reference>
<dbReference type="EMBL" id="DF849791">
    <property type="protein sequence ID" value="GAT58879.1"/>
    <property type="molecule type" value="Genomic_DNA"/>
</dbReference>
<sequence>MLLHPEVKIDSQTIDGTEFQLHGPLDYTVEVVQTDDVAQFINSGQPLREKEVHGNSSSQDIIMSIMEAKADSTFLDRKTLPQVVSQGVAQICRSGPNRKSIVTVLTDGWTWQFYHVRRTSLDGQTGDNNNAKRKPFAYSCTPAFTIEDPNNLAIVSKLIVAATLGHPDDFAELARVI</sequence>
<name>A0ABQ0M6F5_MYCCL</name>
<accession>A0ABQ0M6F5</accession>
<gene>
    <name evidence="1" type="ORF">MCHLO_15256</name>
</gene>
<organism evidence="1 2">
    <name type="scientific">Mycena chlorophos</name>
    <name type="common">Agaric fungus</name>
    <name type="synonym">Agaricus chlorophos</name>
    <dbReference type="NCBI Taxonomy" id="658473"/>
    <lineage>
        <taxon>Eukaryota</taxon>
        <taxon>Fungi</taxon>
        <taxon>Dikarya</taxon>
        <taxon>Basidiomycota</taxon>
        <taxon>Agaricomycotina</taxon>
        <taxon>Agaricomycetes</taxon>
        <taxon>Agaricomycetidae</taxon>
        <taxon>Agaricales</taxon>
        <taxon>Marasmiineae</taxon>
        <taxon>Mycenaceae</taxon>
        <taxon>Mycena</taxon>
    </lineage>
</organism>